<proteinExistence type="predicted"/>
<keyword evidence="2" id="KW-1185">Reference proteome</keyword>
<name>A0A9E7HVT3_9LILI</name>
<evidence type="ECO:0000313" key="1">
    <source>
        <dbReference type="EMBL" id="URE36468.1"/>
    </source>
</evidence>
<dbReference type="Proteomes" id="UP001055439">
    <property type="component" value="Chromosome 8"/>
</dbReference>
<accession>A0A9E7HVT3</accession>
<dbReference type="EMBL" id="CP097510">
    <property type="protein sequence ID" value="URE36468.1"/>
    <property type="molecule type" value="Genomic_DNA"/>
</dbReference>
<evidence type="ECO:0000313" key="2">
    <source>
        <dbReference type="Proteomes" id="UP001055439"/>
    </source>
</evidence>
<protein>
    <submittedName>
        <fullName evidence="1">Uncharacterized protein</fullName>
    </submittedName>
</protein>
<gene>
    <name evidence="1" type="ORF">MUK42_16767</name>
</gene>
<dbReference type="AlphaFoldDB" id="A0A9E7HVT3"/>
<sequence>MACTNPIQVCRSMCSKWQGMPKKCVRMRKQE</sequence>
<dbReference type="OrthoDB" id="406631at2759"/>
<reference evidence="1" key="1">
    <citation type="submission" date="2022-05" db="EMBL/GenBank/DDBJ databases">
        <title>The Musa troglodytarum L. genome provides insights into the mechanism of non-climacteric behaviour and enrichment of carotenoids.</title>
        <authorList>
            <person name="Wang J."/>
        </authorList>
    </citation>
    <scope>NUCLEOTIDE SEQUENCE</scope>
    <source>
        <tissue evidence="1">Leaf</tissue>
    </source>
</reference>
<organism evidence="1 2">
    <name type="scientific">Musa troglodytarum</name>
    <name type="common">fe'i banana</name>
    <dbReference type="NCBI Taxonomy" id="320322"/>
    <lineage>
        <taxon>Eukaryota</taxon>
        <taxon>Viridiplantae</taxon>
        <taxon>Streptophyta</taxon>
        <taxon>Embryophyta</taxon>
        <taxon>Tracheophyta</taxon>
        <taxon>Spermatophyta</taxon>
        <taxon>Magnoliopsida</taxon>
        <taxon>Liliopsida</taxon>
        <taxon>Zingiberales</taxon>
        <taxon>Musaceae</taxon>
        <taxon>Musa</taxon>
    </lineage>
</organism>